<dbReference type="NCBIfam" id="TIGR01167">
    <property type="entry name" value="LPXTG_anchor"/>
    <property type="match status" value="1"/>
</dbReference>
<name>A0A2C9XQD2_9ENTE</name>
<feature type="transmembrane region" description="Helical" evidence="6">
    <location>
        <begin position="86"/>
        <end position="105"/>
    </location>
</feature>
<protein>
    <recommendedName>
        <fullName evidence="7">Gram-positive cocci surface proteins LPxTG domain-containing protein</fullName>
    </recommendedName>
</protein>
<comment type="caution">
    <text evidence="8">The sequence shown here is derived from an EMBL/GenBank/DDBJ whole genome shotgun (WGS) entry which is preliminary data.</text>
</comment>
<proteinExistence type="predicted"/>
<dbReference type="AlphaFoldDB" id="A0A2C9XQD2"/>
<dbReference type="EMBL" id="NGMO01000001">
    <property type="protein sequence ID" value="OTP12405.1"/>
    <property type="molecule type" value="Genomic_DNA"/>
</dbReference>
<evidence type="ECO:0000313" key="9">
    <source>
        <dbReference type="Proteomes" id="UP000194933"/>
    </source>
</evidence>
<keyword evidence="4" id="KW-0572">Peptidoglycan-anchor</keyword>
<feature type="compositionally biased region" description="Low complexity" evidence="5">
    <location>
        <begin position="39"/>
        <end position="49"/>
    </location>
</feature>
<gene>
    <name evidence="8" type="ORF">A5844_000638</name>
</gene>
<reference evidence="8 9" key="1">
    <citation type="submission" date="2017-05" db="EMBL/GenBank/DDBJ databases">
        <title>The Genome Sequence of Enterococcus sp. 10A9_DIV0425.</title>
        <authorList>
            <consortium name="The Broad Institute Genomics Platform"/>
            <consortium name="The Broad Institute Genomic Center for Infectious Diseases"/>
            <person name="Earl A."/>
            <person name="Manson A."/>
            <person name="Schwartman J."/>
            <person name="Gilmore M."/>
            <person name="Abouelleil A."/>
            <person name="Cao P."/>
            <person name="Chapman S."/>
            <person name="Cusick C."/>
            <person name="Shea T."/>
            <person name="Young S."/>
            <person name="Neafsey D."/>
            <person name="Nusbaum C."/>
            <person name="Birren B."/>
        </authorList>
    </citation>
    <scope>NUCLEOTIDE SEQUENCE [LARGE SCALE GENOMIC DNA]</scope>
    <source>
        <strain evidence="8 9">10A9_DIV0425</strain>
    </source>
</reference>
<keyword evidence="2" id="KW-0964">Secreted</keyword>
<keyword evidence="1" id="KW-0134">Cell wall</keyword>
<feature type="compositionally biased region" description="Basic and acidic residues" evidence="5">
    <location>
        <begin position="59"/>
        <end position="77"/>
    </location>
</feature>
<evidence type="ECO:0000256" key="2">
    <source>
        <dbReference type="ARBA" id="ARBA00022525"/>
    </source>
</evidence>
<keyword evidence="6" id="KW-1133">Transmembrane helix</keyword>
<evidence type="ECO:0000313" key="8">
    <source>
        <dbReference type="EMBL" id="OTP12405.1"/>
    </source>
</evidence>
<keyword evidence="3" id="KW-0732">Signal</keyword>
<feature type="region of interest" description="Disordered" evidence="5">
    <location>
        <begin position="1"/>
        <end position="86"/>
    </location>
</feature>
<organism evidence="8 9">
    <name type="scientific">Candidatus Enterococcus wittei</name>
    <dbReference type="NCBI Taxonomy" id="1987383"/>
    <lineage>
        <taxon>Bacteria</taxon>
        <taxon>Bacillati</taxon>
        <taxon>Bacillota</taxon>
        <taxon>Bacilli</taxon>
        <taxon>Lactobacillales</taxon>
        <taxon>Enterococcaceae</taxon>
        <taxon>Enterococcus</taxon>
    </lineage>
</organism>
<keyword evidence="6" id="KW-0472">Membrane</keyword>
<dbReference type="InterPro" id="IPR019931">
    <property type="entry name" value="LPXTG_anchor"/>
</dbReference>
<feature type="compositionally biased region" description="Low complexity" evidence="5">
    <location>
        <begin position="10"/>
        <end position="24"/>
    </location>
</feature>
<keyword evidence="6" id="KW-0812">Transmembrane</keyword>
<evidence type="ECO:0000256" key="3">
    <source>
        <dbReference type="ARBA" id="ARBA00022729"/>
    </source>
</evidence>
<dbReference type="Pfam" id="PF00746">
    <property type="entry name" value="Gram_pos_anchor"/>
    <property type="match status" value="1"/>
</dbReference>
<evidence type="ECO:0000259" key="7">
    <source>
        <dbReference type="Pfam" id="PF00746"/>
    </source>
</evidence>
<evidence type="ECO:0000256" key="4">
    <source>
        <dbReference type="ARBA" id="ARBA00023088"/>
    </source>
</evidence>
<evidence type="ECO:0000256" key="1">
    <source>
        <dbReference type="ARBA" id="ARBA00022512"/>
    </source>
</evidence>
<feature type="compositionally biased region" description="Basic and acidic residues" evidence="5">
    <location>
        <begin position="110"/>
        <end position="132"/>
    </location>
</feature>
<accession>A0A2C9XQD2</accession>
<dbReference type="Proteomes" id="UP000194933">
    <property type="component" value="Unassembled WGS sequence"/>
</dbReference>
<feature type="domain" description="Gram-positive cocci surface proteins LPxTG" evidence="7">
    <location>
        <begin position="70"/>
        <end position="109"/>
    </location>
</feature>
<evidence type="ECO:0000256" key="5">
    <source>
        <dbReference type="SAM" id="MobiDB-lite"/>
    </source>
</evidence>
<keyword evidence="9" id="KW-1185">Reference proteome</keyword>
<evidence type="ECO:0000256" key="6">
    <source>
        <dbReference type="SAM" id="Phobius"/>
    </source>
</evidence>
<feature type="region of interest" description="Disordered" evidence="5">
    <location>
        <begin position="107"/>
        <end position="132"/>
    </location>
</feature>
<sequence>MPSISGANISGTKTTETMTTGSEKLSLAETDQVTPKAESVSSTDSSTKSGNNEQITKLKSSDETSTHEKTNPEDKVLPRTGSSSSTFGKIWGVILIGLAWLLGLFKRRRPENENKEDRIERVIKKEEQDREK</sequence>